<dbReference type="GO" id="GO:0016491">
    <property type="term" value="F:oxidoreductase activity"/>
    <property type="evidence" value="ECO:0007669"/>
    <property type="project" value="InterPro"/>
</dbReference>
<keyword evidence="4" id="KW-0479">Metal-binding</keyword>
<dbReference type="InterPro" id="IPR012675">
    <property type="entry name" value="Beta-grasp_dom_sf"/>
</dbReference>
<proteinExistence type="predicted"/>
<comment type="subcellular location">
    <subcellularLocation>
        <location evidence="1">Plastid</location>
    </subcellularLocation>
</comment>
<feature type="domain" description="2Fe-2S ferredoxin-type" evidence="7">
    <location>
        <begin position="13"/>
        <end position="64"/>
    </location>
</feature>
<dbReference type="InterPro" id="IPR036010">
    <property type="entry name" value="2Fe-2S_ferredoxin-like_sf"/>
</dbReference>
<dbReference type="Gene3D" id="3.10.20.30">
    <property type="match status" value="1"/>
</dbReference>
<dbReference type="InterPro" id="IPR006058">
    <property type="entry name" value="2Fe2S_fd_BS"/>
</dbReference>
<evidence type="ECO:0000256" key="2">
    <source>
        <dbReference type="ARBA" id="ARBA00022528"/>
    </source>
</evidence>
<name>Q94GC3_SOLDE</name>
<organism evidence="8">
    <name type="scientific">Solanum demissum</name>
    <name type="common">Wild potato</name>
    <dbReference type="NCBI Taxonomy" id="50514"/>
    <lineage>
        <taxon>Eukaryota</taxon>
        <taxon>Viridiplantae</taxon>
        <taxon>Streptophyta</taxon>
        <taxon>Embryophyta</taxon>
        <taxon>Tracheophyta</taxon>
        <taxon>Spermatophyta</taxon>
        <taxon>Magnoliopsida</taxon>
        <taxon>eudicotyledons</taxon>
        <taxon>Gunneridae</taxon>
        <taxon>Pentapetalae</taxon>
        <taxon>asterids</taxon>
        <taxon>lamiids</taxon>
        <taxon>Solanales</taxon>
        <taxon>Solanaceae</taxon>
        <taxon>Solanoideae</taxon>
        <taxon>Solaneae</taxon>
        <taxon>Solanum</taxon>
    </lineage>
</organism>
<evidence type="ECO:0000256" key="4">
    <source>
        <dbReference type="ARBA" id="ARBA00022714"/>
    </source>
</evidence>
<dbReference type="GO" id="GO:0006124">
    <property type="term" value="P:ferredoxin metabolic process"/>
    <property type="evidence" value="ECO:0007669"/>
    <property type="project" value="UniProtKB-ARBA"/>
</dbReference>
<accession>Q94GC3</accession>
<dbReference type="AlphaFoldDB" id="Q94GC3"/>
<keyword evidence="2" id="KW-0150">Chloroplast</keyword>
<gene>
    <name evidence="8" type="ORF">SDM1_2t00003</name>
</gene>
<dbReference type="PANTHER" id="PTHR11908:SF133">
    <property type="entry name" value="ABSCISIC-ALDEHYDE OXIDASE-LIKE"/>
    <property type="match status" value="1"/>
</dbReference>
<reference evidence="8" key="3">
    <citation type="submission" date="2006-09" db="EMBL/GenBank/DDBJ databases">
        <authorList>
            <person name="Childs K."/>
        </authorList>
    </citation>
    <scope>NUCLEOTIDE SEQUENCE</scope>
</reference>
<keyword evidence="5" id="KW-0411">Iron-sulfur</keyword>
<protein>
    <submittedName>
        <fullName evidence="8">Aldehyde oxidase 2, putative</fullName>
    </submittedName>
</protein>
<evidence type="ECO:0000256" key="6">
    <source>
        <dbReference type="ARBA" id="ARBA00034078"/>
    </source>
</evidence>
<dbReference type="GO" id="GO:0009507">
    <property type="term" value="C:chloroplast"/>
    <property type="evidence" value="ECO:0007669"/>
    <property type="project" value="UniProtKB-ARBA"/>
</dbReference>
<evidence type="ECO:0000313" key="8">
    <source>
        <dbReference type="EMBL" id="AAK91888.2"/>
    </source>
</evidence>
<dbReference type="GO" id="GO:0005506">
    <property type="term" value="F:iron ion binding"/>
    <property type="evidence" value="ECO:0007669"/>
    <property type="project" value="InterPro"/>
</dbReference>
<evidence type="ECO:0000259" key="7">
    <source>
        <dbReference type="Pfam" id="PF00111"/>
    </source>
</evidence>
<sequence>MEERQKNVSLVLAVNGERFELPCVDPSTTLLQFLRSETCFKSPKLGCGEGGCGACVVLVSKYDPNLKKVEDFSALGTPEMVFTLFMKGLPVSMLLNAASALLAC</sequence>
<dbReference type="PANTHER" id="PTHR11908">
    <property type="entry name" value="XANTHINE DEHYDROGENASE"/>
    <property type="match status" value="1"/>
</dbReference>
<feature type="non-terminal residue" evidence="8">
    <location>
        <position position="104"/>
    </location>
</feature>
<keyword evidence="3" id="KW-0934">Plastid</keyword>
<dbReference type="GO" id="GO:0051537">
    <property type="term" value="F:2 iron, 2 sulfur cluster binding"/>
    <property type="evidence" value="ECO:0007669"/>
    <property type="project" value="UniProtKB-KW"/>
</dbReference>
<keyword evidence="4" id="KW-0001">2Fe-2S</keyword>
<evidence type="ECO:0000256" key="3">
    <source>
        <dbReference type="ARBA" id="ARBA00022640"/>
    </source>
</evidence>
<dbReference type="Pfam" id="PF00111">
    <property type="entry name" value="Fer2"/>
    <property type="match status" value="1"/>
</dbReference>
<reference evidence="8" key="2">
    <citation type="submission" date="2004-06" db="EMBL/GenBank/DDBJ databases">
        <authorList>
            <person name="Ronning C.M."/>
        </authorList>
    </citation>
    <scope>NUCLEOTIDE SEQUENCE</scope>
</reference>
<comment type="cofactor">
    <cofactor evidence="6">
        <name>[2Fe-2S] cluster</name>
        <dbReference type="ChEBI" id="CHEBI:190135"/>
    </cofactor>
</comment>
<evidence type="ECO:0000256" key="1">
    <source>
        <dbReference type="ARBA" id="ARBA00004474"/>
    </source>
</evidence>
<evidence type="ECO:0000256" key="5">
    <source>
        <dbReference type="ARBA" id="ARBA00023014"/>
    </source>
</evidence>
<dbReference type="SUPFAM" id="SSF54292">
    <property type="entry name" value="2Fe-2S ferredoxin-like"/>
    <property type="match status" value="1"/>
</dbReference>
<dbReference type="PROSITE" id="PS00197">
    <property type="entry name" value="2FE2S_FER_1"/>
    <property type="match status" value="1"/>
</dbReference>
<dbReference type="InterPro" id="IPR016208">
    <property type="entry name" value="Ald_Oxase/xanthine_DH-like"/>
</dbReference>
<dbReference type="InterPro" id="IPR001041">
    <property type="entry name" value="2Fe-2S_ferredoxin-type"/>
</dbReference>
<reference evidence="8" key="1">
    <citation type="submission" date="2001-05" db="EMBL/GenBank/DDBJ databases">
        <authorList>
            <person name="Ronning C."/>
            <person name="Buell R."/>
            <person name="Yuan Q."/>
            <person name="Bougri O."/>
            <person name="Chiemingo A."/>
            <person name="Moffat K."/>
            <person name="Hill J."/>
            <person name="Burgess S."/>
            <person name="Jarrahi B."/>
            <person name="Shvartsbeyn M."/>
            <person name="Brenner M."/>
            <person name="Ciecko A."/>
            <person name="Pai G."/>
            <person name="Vanaken S."/>
            <person name="Feldblyum T."/>
            <person name="Khalak H."/>
            <person name="Utterback T."/>
            <person name="Haas B."/>
            <person name="White O."/>
            <person name="Salzberg S."/>
            <person name="Fraser C."/>
            <person name="Baker B."/>
        </authorList>
    </citation>
    <scope>NUCLEOTIDE SEQUENCE</scope>
</reference>
<dbReference type="EMBL" id="AC091627">
    <property type="protein sequence ID" value="AAK91888.2"/>
    <property type="molecule type" value="Genomic_DNA"/>
</dbReference>
<keyword evidence="4" id="KW-0408">Iron</keyword>
<dbReference type="GO" id="GO:0009055">
    <property type="term" value="F:electron transfer activity"/>
    <property type="evidence" value="ECO:0007669"/>
    <property type="project" value="UniProtKB-ARBA"/>
</dbReference>